<organism evidence="4 5">
    <name type="scientific">Brotaphodocola catenula</name>
    <dbReference type="NCBI Taxonomy" id="2885361"/>
    <lineage>
        <taxon>Bacteria</taxon>
        <taxon>Bacillati</taxon>
        <taxon>Bacillota</taxon>
        <taxon>Clostridia</taxon>
        <taxon>Lachnospirales</taxon>
        <taxon>Lachnospiraceae</taxon>
        <taxon>Brotaphodocola</taxon>
    </lineage>
</organism>
<dbReference type="EC" id="3.4.21.116" evidence="4"/>
<keyword evidence="5" id="KW-1185">Reference proteome</keyword>
<keyword evidence="2" id="KW-0472">Membrane</keyword>
<dbReference type="Proteomes" id="UP001198962">
    <property type="component" value="Unassembled WGS sequence"/>
</dbReference>
<dbReference type="InterPro" id="IPR009003">
    <property type="entry name" value="Peptidase_S1_PA"/>
</dbReference>
<dbReference type="InterPro" id="IPR036034">
    <property type="entry name" value="PDZ_sf"/>
</dbReference>
<dbReference type="InterPro" id="IPR014219">
    <property type="entry name" value="SpoIVB"/>
</dbReference>
<dbReference type="RefSeq" id="WP_308450378.1">
    <property type="nucleotide sequence ID" value="NZ_JAJEPU010000002.1"/>
</dbReference>
<dbReference type="Pfam" id="PF05580">
    <property type="entry name" value="Peptidase_S55"/>
    <property type="match status" value="1"/>
</dbReference>
<keyword evidence="2" id="KW-0812">Transmembrane</keyword>
<name>A0AAE3AQQ4_9FIRM</name>
<gene>
    <name evidence="4" type="primary">spoIVB</name>
    <name evidence="4" type="ORF">LKD32_01365</name>
</gene>
<dbReference type="InterPro" id="IPR008763">
    <property type="entry name" value="Peptidase_S55"/>
</dbReference>
<dbReference type="PROSITE" id="PS51494">
    <property type="entry name" value="SPOIVB"/>
    <property type="match status" value="1"/>
</dbReference>
<feature type="transmembrane region" description="Helical" evidence="2">
    <location>
        <begin position="37"/>
        <end position="57"/>
    </location>
</feature>
<accession>A0AAE3AQQ4</accession>
<dbReference type="EMBL" id="JAJEPU010000002">
    <property type="protein sequence ID" value="MCC2163542.1"/>
    <property type="molecule type" value="Genomic_DNA"/>
</dbReference>
<evidence type="ECO:0000259" key="3">
    <source>
        <dbReference type="PROSITE" id="PS51494"/>
    </source>
</evidence>
<dbReference type="SUPFAM" id="SSF50156">
    <property type="entry name" value="PDZ domain-like"/>
    <property type="match status" value="1"/>
</dbReference>
<comment type="caution">
    <text evidence="4">The sequence shown here is derived from an EMBL/GenBank/DDBJ whole genome shotgun (WGS) entry which is preliminary data.</text>
</comment>
<evidence type="ECO:0000313" key="4">
    <source>
        <dbReference type="EMBL" id="MCC2163542.1"/>
    </source>
</evidence>
<evidence type="ECO:0000256" key="1">
    <source>
        <dbReference type="SAM" id="MobiDB-lite"/>
    </source>
</evidence>
<keyword evidence="2" id="KW-1133">Transmembrane helix</keyword>
<reference evidence="4" key="1">
    <citation type="submission" date="2021-10" db="EMBL/GenBank/DDBJ databases">
        <title>Anaerobic single-cell dispensing facilitates the cultivation of human gut bacteria.</title>
        <authorList>
            <person name="Afrizal A."/>
        </authorList>
    </citation>
    <scope>NUCLEOTIDE SEQUENCE</scope>
    <source>
        <strain evidence="4">CLA-AA-H274</strain>
    </source>
</reference>
<evidence type="ECO:0000313" key="5">
    <source>
        <dbReference type="Proteomes" id="UP001198962"/>
    </source>
</evidence>
<evidence type="ECO:0000256" key="2">
    <source>
        <dbReference type="SAM" id="Phobius"/>
    </source>
</evidence>
<sequence length="460" mass="50119">MNSEKSTPDTHNTQNIKSPHCQPSQKLCKANPRFRHLLFRTFWISLLFSIGFIWYTFDRQIPDRVSLTRNETGFFSFGGLPLEVTLLDDTSEVSLRNASNIPENSVRISSDSPLSLSATKSGTYQLGLKLFGAIRLKNIQLNVIEQRYAIPCGFPIGIYLKSDGILVVGTGTVTDETGKEIEPALGILESGDYIEAINGHPLTSKEALITELRHVGGAENVFLKIRRDDKELEVSVRPVRTSDGTCMLGAWVRDDTQGIGTMTYLEPNGSFGALGHGISDSDTGHLMESHEGSLYETEILGIEKGSIGNPGIMAGVIYYGPGCLLGEIHANTETGIFGNANEALRSRTLSSAIPVGYCQDIEKGPALLRSNVSGQIRDYEIEIQKIELKPLQKNKSMVIHITDPELLKLTGGIVQGMSGSPIIQNGKLIGAVTHVFVQDSTRGYGIFIETMLEADDSGSQ</sequence>
<keyword evidence="4" id="KW-0378">Hydrolase</keyword>
<proteinExistence type="predicted"/>
<protein>
    <submittedName>
        <fullName evidence="4">SpoIVB peptidase</fullName>
        <ecNumber evidence="4">3.4.21.116</ecNumber>
    </submittedName>
</protein>
<dbReference type="NCBIfam" id="TIGR02860">
    <property type="entry name" value="spore_IV_B"/>
    <property type="match status" value="1"/>
</dbReference>
<dbReference type="AlphaFoldDB" id="A0AAE3AQQ4"/>
<dbReference type="SUPFAM" id="SSF50494">
    <property type="entry name" value="Trypsin-like serine proteases"/>
    <property type="match status" value="1"/>
</dbReference>
<dbReference type="GO" id="GO:0016787">
    <property type="term" value="F:hydrolase activity"/>
    <property type="evidence" value="ECO:0007669"/>
    <property type="project" value="UniProtKB-KW"/>
</dbReference>
<feature type="region of interest" description="Disordered" evidence="1">
    <location>
        <begin position="1"/>
        <end position="23"/>
    </location>
</feature>
<dbReference type="Gene3D" id="2.30.42.10">
    <property type="match status" value="1"/>
</dbReference>
<feature type="domain" description="Peptidase S55" evidence="3">
    <location>
        <begin position="230"/>
        <end position="460"/>
    </location>
</feature>